<keyword evidence="3" id="KW-0489">Methyltransferase</keyword>
<dbReference type="Proteomes" id="UP001319080">
    <property type="component" value="Unassembled WGS sequence"/>
</dbReference>
<evidence type="ECO:0000256" key="6">
    <source>
        <dbReference type="ARBA" id="ARBA00047942"/>
    </source>
</evidence>
<dbReference type="EMBL" id="JAHESE010000003">
    <property type="protein sequence ID" value="MBT1707733.1"/>
    <property type="molecule type" value="Genomic_DNA"/>
</dbReference>
<dbReference type="SUPFAM" id="SSF53335">
    <property type="entry name" value="S-adenosyl-L-methionine-dependent methyltransferases"/>
    <property type="match status" value="1"/>
</dbReference>
<dbReference type="GO" id="GO:0009007">
    <property type="term" value="F:site-specific DNA-methyltransferase (adenine-specific) activity"/>
    <property type="evidence" value="ECO:0007669"/>
    <property type="project" value="UniProtKB-EC"/>
</dbReference>
<keyword evidence="4" id="KW-0808">Transferase</keyword>
<dbReference type="InterPro" id="IPR002941">
    <property type="entry name" value="DNA_methylase_N4/N6"/>
</dbReference>
<dbReference type="GO" id="GO:0032259">
    <property type="term" value="P:methylation"/>
    <property type="evidence" value="ECO:0007669"/>
    <property type="project" value="UniProtKB-KW"/>
</dbReference>
<evidence type="ECO:0000256" key="5">
    <source>
        <dbReference type="ARBA" id="ARBA00022691"/>
    </source>
</evidence>
<dbReference type="RefSeq" id="WP_254083323.1">
    <property type="nucleotide sequence ID" value="NZ_JAHESE010000003.1"/>
</dbReference>
<dbReference type="InterPro" id="IPR002295">
    <property type="entry name" value="N4/N6-MTase_EcoPI_Mod-like"/>
</dbReference>
<sequence length="392" mass="45422">MIDNVIQEHRQEVQATPPAEGNSYKLFQQEAATLTRELITGHQEAFQLIYLDPPYNTKRARGSRKHYRDKSAHWSEQLHEVVSNTYKLLRRQGFLALSINQMELFNLKYICDTVFGSECFIGLFPVKIRHSERQLMINATYHDVYEYLLFYRKDKQTRFYTEQKHPRLEKFDHRIETLTDQPQRRIIQGKEVEIYHPGQYKIHREAAAVHNLRRYIIAGKLATANWSGEFFESYLRPLGENLLVRVPGLENEGLGYRWFQTQTAKRSSGVYFQSTLTAGRPVLPTNDLDFTEIVPNVYREGGEGIDFKDSKKPEQLLEYILSITTQENDLVGDFYGGSGTTLARCIKMKRSCITSDNGAEAINIITRRLANLREGKDIDGVPYDFTLESFGL</sequence>
<proteinExistence type="inferred from homology"/>
<accession>A0AAP2DX06</accession>
<comment type="caution">
    <text evidence="8">The sequence shown here is derived from an EMBL/GenBank/DDBJ whole genome shotgun (WGS) entry which is preliminary data.</text>
</comment>
<reference evidence="8 9" key="1">
    <citation type="submission" date="2021-05" db="EMBL/GenBank/DDBJ databases">
        <title>A Polyphasic approach of four new species of the genus Ohtaekwangia: Ohtaekwangia histidinii sp. nov., Ohtaekwangia cretensis sp. nov., Ohtaekwangia indiensis sp. nov., Ohtaekwangia reichenbachii sp. nov. from diverse environment.</title>
        <authorList>
            <person name="Octaviana S."/>
        </authorList>
    </citation>
    <scope>NUCLEOTIDE SEQUENCE [LARGE SCALE GENOMIC DNA]</scope>
    <source>
        <strain evidence="8 9">PWU5</strain>
    </source>
</reference>
<dbReference type="GO" id="GO:0003677">
    <property type="term" value="F:DNA binding"/>
    <property type="evidence" value="ECO:0007669"/>
    <property type="project" value="InterPro"/>
</dbReference>
<gene>
    <name evidence="8" type="ORF">KK062_05855</name>
</gene>
<dbReference type="Gene3D" id="3.40.50.150">
    <property type="entry name" value="Vaccinia Virus protein VP39"/>
    <property type="match status" value="1"/>
</dbReference>
<evidence type="ECO:0000313" key="8">
    <source>
        <dbReference type="EMBL" id="MBT1707733.1"/>
    </source>
</evidence>
<organism evidence="8 9">
    <name type="scientific">Dawidia cretensis</name>
    <dbReference type="NCBI Taxonomy" id="2782350"/>
    <lineage>
        <taxon>Bacteria</taxon>
        <taxon>Pseudomonadati</taxon>
        <taxon>Bacteroidota</taxon>
        <taxon>Cytophagia</taxon>
        <taxon>Cytophagales</taxon>
        <taxon>Chryseotaleaceae</taxon>
        <taxon>Dawidia</taxon>
    </lineage>
</organism>
<evidence type="ECO:0000256" key="2">
    <source>
        <dbReference type="ARBA" id="ARBA00011900"/>
    </source>
</evidence>
<dbReference type="InterPro" id="IPR029063">
    <property type="entry name" value="SAM-dependent_MTases_sf"/>
</dbReference>
<dbReference type="GO" id="GO:0008170">
    <property type="term" value="F:N-methyltransferase activity"/>
    <property type="evidence" value="ECO:0007669"/>
    <property type="project" value="InterPro"/>
</dbReference>
<dbReference type="InterPro" id="IPR002052">
    <property type="entry name" value="DNA_methylase_N6_adenine_CS"/>
</dbReference>
<evidence type="ECO:0000259" key="7">
    <source>
        <dbReference type="Pfam" id="PF01555"/>
    </source>
</evidence>
<name>A0AAP2DX06_9BACT</name>
<dbReference type="AlphaFoldDB" id="A0AAP2DX06"/>
<protein>
    <recommendedName>
        <fullName evidence="2">site-specific DNA-methyltransferase (adenine-specific)</fullName>
        <ecNumber evidence="2">2.1.1.72</ecNumber>
    </recommendedName>
</protein>
<keyword evidence="5" id="KW-0949">S-adenosyl-L-methionine</keyword>
<dbReference type="EC" id="2.1.1.72" evidence="2"/>
<evidence type="ECO:0000256" key="3">
    <source>
        <dbReference type="ARBA" id="ARBA00022603"/>
    </source>
</evidence>
<evidence type="ECO:0000256" key="1">
    <source>
        <dbReference type="ARBA" id="ARBA00006594"/>
    </source>
</evidence>
<dbReference type="Pfam" id="PF01555">
    <property type="entry name" value="N6_N4_Mtase"/>
    <property type="match status" value="1"/>
</dbReference>
<comment type="catalytic activity">
    <reaction evidence="6">
        <text>a 2'-deoxyadenosine in DNA + S-adenosyl-L-methionine = an N(6)-methyl-2'-deoxyadenosine in DNA + S-adenosyl-L-homocysteine + H(+)</text>
        <dbReference type="Rhea" id="RHEA:15197"/>
        <dbReference type="Rhea" id="RHEA-COMP:12418"/>
        <dbReference type="Rhea" id="RHEA-COMP:12419"/>
        <dbReference type="ChEBI" id="CHEBI:15378"/>
        <dbReference type="ChEBI" id="CHEBI:57856"/>
        <dbReference type="ChEBI" id="CHEBI:59789"/>
        <dbReference type="ChEBI" id="CHEBI:90615"/>
        <dbReference type="ChEBI" id="CHEBI:90616"/>
        <dbReference type="EC" id="2.1.1.72"/>
    </reaction>
</comment>
<evidence type="ECO:0000256" key="4">
    <source>
        <dbReference type="ARBA" id="ARBA00022679"/>
    </source>
</evidence>
<dbReference type="PROSITE" id="PS00092">
    <property type="entry name" value="N6_MTASE"/>
    <property type="match status" value="1"/>
</dbReference>
<evidence type="ECO:0000313" key="9">
    <source>
        <dbReference type="Proteomes" id="UP001319080"/>
    </source>
</evidence>
<dbReference type="PRINTS" id="PR00506">
    <property type="entry name" value="D21N6MTFRASE"/>
</dbReference>
<comment type="similarity">
    <text evidence="1">Belongs to the N(4)/N(6)-methyltransferase family.</text>
</comment>
<feature type="domain" description="DNA methylase N-4/N-6" evidence="7">
    <location>
        <begin position="47"/>
        <end position="366"/>
    </location>
</feature>
<keyword evidence="9" id="KW-1185">Reference proteome</keyword>